<dbReference type="AlphaFoldDB" id="A0A9P6SQ00"/>
<keyword evidence="3" id="KW-1185">Reference proteome</keyword>
<sequence length="182" mass="20345">MAEPAHSLRGRATTIKPEILKDIAMADKQNTLSDKAGAQNGESAFKTRTYSTDNYQELSPKVDAVQLEVTEKTRLMQTLKAVLNKFPDFKPKQESSRKIKSLSTSATVDLAVFADEDRTAAINRMKTTSPPLDLQQARKRRESVKDSAKEIRKASVSLLRSRTASRVEAQGRPNLEEIKRLD</sequence>
<evidence type="ECO:0000313" key="3">
    <source>
        <dbReference type="Proteomes" id="UP000785200"/>
    </source>
</evidence>
<feature type="region of interest" description="Disordered" evidence="1">
    <location>
        <begin position="124"/>
        <end position="148"/>
    </location>
</feature>
<name>A0A9P6SQ00_9HELO</name>
<proteinExistence type="predicted"/>
<accession>A0A9P6SQ00</accession>
<reference evidence="2" key="1">
    <citation type="submission" date="2019-07" db="EMBL/GenBank/DDBJ databases">
        <title>Hyphodiscus hymeniophilus genome sequencing and assembly.</title>
        <authorList>
            <person name="Kramer G."/>
            <person name="Nodwell J."/>
        </authorList>
    </citation>
    <scope>NUCLEOTIDE SEQUENCE</scope>
    <source>
        <strain evidence="2">ATCC 34498</strain>
    </source>
</reference>
<feature type="region of interest" description="Disordered" evidence="1">
    <location>
        <begin position="162"/>
        <end position="182"/>
    </location>
</feature>
<dbReference type="OrthoDB" id="3540498at2759"/>
<gene>
    <name evidence="2" type="ORF">D0Z07_8266</name>
</gene>
<dbReference type="EMBL" id="VNKQ01000016">
    <property type="protein sequence ID" value="KAG0646216.1"/>
    <property type="molecule type" value="Genomic_DNA"/>
</dbReference>
<comment type="caution">
    <text evidence="2">The sequence shown here is derived from an EMBL/GenBank/DDBJ whole genome shotgun (WGS) entry which is preliminary data.</text>
</comment>
<organism evidence="2 3">
    <name type="scientific">Hyphodiscus hymeniophilus</name>
    <dbReference type="NCBI Taxonomy" id="353542"/>
    <lineage>
        <taxon>Eukaryota</taxon>
        <taxon>Fungi</taxon>
        <taxon>Dikarya</taxon>
        <taxon>Ascomycota</taxon>
        <taxon>Pezizomycotina</taxon>
        <taxon>Leotiomycetes</taxon>
        <taxon>Helotiales</taxon>
        <taxon>Hyphodiscaceae</taxon>
        <taxon>Hyphodiscus</taxon>
    </lineage>
</organism>
<evidence type="ECO:0000313" key="2">
    <source>
        <dbReference type="EMBL" id="KAG0646216.1"/>
    </source>
</evidence>
<protein>
    <submittedName>
        <fullName evidence="2">Uncharacterized protein</fullName>
    </submittedName>
</protein>
<evidence type="ECO:0000256" key="1">
    <source>
        <dbReference type="SAM" id="MobiDB-lite"/>
    </source>
</evidence>
<dbReference type="Proteomes" id="UP000785200">
    <property type="component" value="Unassembled WGS sequence"/>
</dbReference>